<keyword evidence="12" id="KW-1185">Reference proteome</keyword>
<evidence type="ECO:0000256" key="9">
    <source>
        <dbReference type="ARBA" id="ARBA00023136"/>
    </source>
</evidence>
<dbReference type="AlphaFoldDB" id="A0A1Y0EGP7"/>
<evidence type="ECO:0000313" key="12">
    <source>
        <dbReference type="Proteomes" id="UP000195273"/>
    </source>
</evidence>
<evidence type="ECO:0000256" key="3">
    <source>
        <dbReference type="ARBA" id="ARBA00022448"/>
    </source>
</evidence>
<sequence length="303" mass="32770">MTQAPDTTPLVKIRDIRIDGRSDETWLPIIKGVNLTLQRGQVLGLIGESGAGKSTLGLAAMGYTRDGVRISGGSVEFDGIDLLTASAAVKRDLLGKRIAYVAQSAAASFNPAHRLIDQHVEAPVQHGIAGRKDSAEDGIALYRKLRLPNPEEIGFRYPHQVSGGQLQRAMTAMAMSCRPDLIIFDEPTTALDVTTQIEVLSAIRDIVAQYNTAAIYITHDLAVVAQMADRIKVLLRGEEVETADSVEKLTFASAEIAVPNPARAPFLSGFAYLLRCRKYLGEFAKVLGGCGEEEFVICTAWTT</sequence>
<dbReference type="EMBL" id="CP021431">
    <property type="protein sequence ID" value="ARU02806.1"/>
    <property type="molecule type" value="Genomic_DNA"/>
</dbReference>
<keyword evidence="11" id="KW-0378">Hydrolase</keyword>
<proteinExistence type="inferred from homology"/>
<accession>A0A1Y0EGP7</accession>
<evidence type="ECO:0000256" key="8">
    <source>
        <dbReference type="ARBA" id="ARBA00022967"/>
    </source>
</evidence>
<dbReference type="GO" id="GO:0005886">
    <property type="term" value="C:plasma membrane"/>
    <property type="evidence" value="ECO:0007669"/>
    <property type="project" value="UniProtKB-SubCell"/>
</dbReference>
<dbReference type="InterPro" id="IPR027417">
    <property type="entry name" value="P-loop_NTPase"/>
</dbReference>
<dbReference type="InterPro" id="IPR003593">
    <property type="entry name" value="AAA+_ATPase"/>
</dbReference>
<keyword evidence="7 11" id="KW-0067">ATP-binding</keyword>
<protein>
    <submittedName>
        <fullName evidence="11">Glutathione import ATP-binding protein GsiA</fullName>
        <ecNumber evidence="11">3.6.3.-</ecNumber>
    </submittedName>
</protein>
<dbReference type="InterPro" id="IPR003439">
    <property type="entry name" value="ABC_transporter-like_ATP-bd"/>
</dbReference>
<feature type="domain" description="ABC transporter" evidence="10">
    <location>
        <begin position="11"/>
        <end position="261"/>
    </location>
</feature>
<dbReference type="CDD" id="cd03257">
    <property type="entry name" value="ABC_NikE_OppD_transporters"/>
    <property type="match status" value="1"/>
</dbReference>
<keyword evidence="3" id="KW-0813">Transport</keyword>
<dbReference type="KEGG" id="lvs:LOKVESSMR4R_03537"/>
<organism evidence="11 12">
    <name type="scientific">Yoonia vestfoldensis</name>
    <dbReference type="NCBI Taxonomy" id="245188"/>
    <lineage>
        <taxon>Bacteria</taxon>
        <taxon>Pseudomonadati</taxon>
        <taxon>Pseudomonadota</taxon>
        <taxon>Alphaproteobacteria</taxon>
        <taxon>Rhodobacterales</taxon>
        <taxon>Paracoccaceae</taxon>
        <taxon>Yoonia</taxon>
    </lineage>
</organism>
<dbReference type="GO" id="GO:0005524">
    <property type="term" value="F:ATP binding"/>
    <property type="evidence" value="ECO:0007669"/>
    <property type="project" value="UniProtKB-KW"/>
</dbReference>
<evidence type="ECO:0000313" key="11">
    <source>
        <dbReference type="EMBL" id="ARU02806.1"/>
    </source>
</evidence>
<evidence type="ECO:0000256" key="4">
    <source>
        <dbReference type="ARBA" id="ARBA00022475"/>
    </source>
</evidence>
<dbReference type="EC" id="3.6.3.-" evidence="11"/>
<evidence type="ECO:0000259" key="10">
    <source>
        <dbReference type="PROSITE" id="PS50893"/>
    </source>
</evidence>
<keyword evidence="6" id="KW-0547">Nucleotide-binding</keyword>
<dbReference type="PANTHER" id="PTHR43297">
    <property type="entry name" value="OLIGOPEPTIDE TRANSPORT ATP-BINDING PROTEIN APPD"/>
    <property type="match status" value="1"/>
</dbReference>
<dbReference type="PANTHER" id="PTHR43297:SF14">
    <property type="entry name" value="ATPASE AAA-TYPE CORE DOMAIN-CONTAINING PROTEIN"/>
    <property type="match status" value="1"/>
</dbReference>
<dbReference type="SUPFAM" id="SSF52540">
    <property type="entry name" value="P-loop containing nucleoside triphosphate hydrolases"/>
    <property type="match status" value="1"/>
</dbReference>
<evidence type="ECO:0000256" key="1">
    <source>
        <dbReference type="ARBA" id="ARBA00004417"/>
    </source>
</evidence>
<keyword evidence="8" id="KW-1278">Translocase</keyword>
<dbReference type="GO" id="GO:0016887">
    <property type="term" value="F:ATP hydrolysis activity"/>
    <property type="evidence" value="ECO:0007669"/>
    <property type="project" value="InterPro"/>
</dbReference>
<comment type="similarity">
    <text evidence="2">Belongs to the ABC transporter superfamily.</text>
</comment>
<gene>
    <name evidence="11" type="primary">gsiA</name>
    <name evidence="11" type="ORF">LOKVESSMR4R_03537</name>
</gene>
<dbReference type="Gene3D" id="3.40.50.300">
    <property type="entry name" value="P-loop containing nucleotide triphosphate hydrolases"/>
    <property type="match status" value="1"/>
</dbReference>
<keyword evidence="4" id="KW-1003">Cell membrane</keyword>
<evidence type="ECO:0000256" key="2">
    <source>
        <dbReference type="ARBA" id="ARBA00005417"/>
    </source>
</evidence>
<evidence type="ECO:0000256" key="5">
    <source>
        <dbReference type="ARBA" id="ARBA00022519"/>
    </source>
</evidence>
<evidence type="ECO:0000256" key="6">
    <source>
        <dbReference type="ARBA" id="ARBA00022741"/>
    </source>
</evidence>
<dbReference type="SMART" id="SM00382">
    <property type="entry name" value="AAA"/>
    <property type="match status" value="1"/>
</dbReference>
<dbReference type="InterPro" id="IPR050388">
    <property type="entry name" value="ABC_Ni/Peptide_Import"/>
</dbReference>
<dbReference type="PROSITE" id="PS50893">
    <property type="entry name" value="ABC_TRANSPORTER_2"/>
    <property type="match status" value="1"/>
</dbReference>
<dbReference type="Proteomes" id="UP000195273">
    <property type="component" value="Chromosome"/>
</dbReference>
<comment type="subcellular location">
    <subcellularLocation>
        <location evidence="1">Cell inner membrane</location>
        <topology evidence="1">Peripheral membrane protein</topology>
    </subcellularLocation>
</comment>
<keyword evidence="5" id="KW-0997">Cell inner membrane</keyword>
<reference evidence="11 12" key="1">
    <citation type="submission" date="2017-05" db="EMBL/GenBank/DDBJ databases">
        <title>Genome Sequence of Loktanella vestfoldensis Strain SMR4r Isolated from a Culture of the Diatom Skeletonema marinoi.</title>
        <authorList>
            <person name="Topel M."/>
            <person name="Pinder M.I.M."/>
            <person name="Johansson O.N."/>
            <person name="Kourtchenko O."/>
            <person name="Godhe A."/>
            <person name="Clarke A.K."/>
        </authorList>
    </citation>
    <scope>NUCLEOTIDE SEQUENCE [LARGE SCALE GENOMIC DNA]</scope>
    <source>
        <strain evidence="11 12">SMR4r</strain>
    </source>
</reference>
<name>A0A1Y0EGP7_9RHOB</name>
<evidence type="ECO:0000256" key="7">
    <source>
        <dbReference type="ARBA" id="ARBA00022840"/>
    </source>
</evidence>
<dbReference type="Pfam" id="PF00005">
    <property type="entry name" value="ABC_tran"/>
    <property type="match status" value="1"/>
</dbReference>
<keyword evidence="9" id="KW-0472">Membrane</keyword>